<sequence length="237" mass="26802">MSAPITTLLHHPLLSHYLRFVATTVGRDKVLRTVQYFARFLSFYLLRKGYAKETIQPWAAIKGQFGTVRKAMRLGKNLEHAKAVSVALESKGDPIKSYLTAGRQLGYFGYLTLDNLAFFHLTSIRRFSPETAKKITLNSQKFWFMGLFFSLLNSLYTLRALADEESRVKKTEAEGRLAVERIAKQRKQVKTQLLSDACDVWLPVSSIGWWKLDDGVLGLLGLVSSVIGVRSAWRKSA</sequence>
<dbReference type="GO" id="GO:0005778">
    <property type="term" value="C:peroxisomal membrane"/>
    <property type="evidence" value="ECO:0007669"/>
    <property type="project" value="UniProtKB-SubCell"/>
</dbReference>
<dbReference type="Proteomes" id="UP000298138">
    <property type="component" value="Unassembled WGS sequence"/>
</dbReference>
<evidence type="ECO:0000256" key="3">
    <source>
        <dbReference type="ARBA" id="ARBA00023140"/>
    </source>
</evidence>
<dbReference type="PANTHER" id="PTHR12652">
    <property type="entry name" value="PEROXISOMAL BIOGENESIS FACTOR 11"/>
    <property type="match status" value="1"/>
</dbReference>
<dbReference type="EMBL" id="ML220144">
    <property type="protein sequence ID" value="TGZ78165.1"/>
    <property type="molecule type" value="Genomic_DNA"/>
</dbReference>
<dbReference type="FunCoup" id="A0A4S2MMI8">
    <property type="interactions" value="237"/>
</dbReference>
<gene>
    <name evidence="5" type="ORF">EX30DRAFT_343378</name>
</gene>
<keyword evidence="1" id="KW-0962">Peroxisome biogenesis</keyword>
<organism evidence="5 6">
    <name type="scientific">Ascodesmis nigricans</name>
    <dbReference type="NCBI Taxonomy" id="341454"/>
    <lineage>
        <taxon>Eukaryota</taxon>
        <taxon>Fungi</taxon>
        <taxon>Dikarya</taxon>
        <taxon>Ascomycota</taxon>
        <taxon>Pezizomycotina</taxon>
        <taxon>Pezizomycetes</taxon>
        <taxon>Pezizales</taxon>
        <taxon>Ascodesmidaceae</taxon>
        <taxon>Ascodesmis</taxon>
    </lineage>
</organism>
<evidence type="ECO:0000313" key="5">
    <source>
        <dbReference type="EMBL" id="TGZ78165.1"/>
    </source>
</evidence>
<accession>A0A4S2MMI8</accession>
<dbReference type="Pfam" id="PF05648">
    <property type="entry name" value="PEX11"/>
    <property type="match status" value="1"/>
</dbReference>
<dbReference type="PANTHER" id="PTHR12652:SF50">
    <property type="entry name" value="PEROXIN 11"/>
    <property type="match status" value="1"/>
</dbReference>
<evidence type="ECO:0000256" key="4">
    <source>
        <dbReference type="ARBA" id="ARBA00046271"/>
    </source>
</evidence>
<evidence type="ECO:0000313" key="6">
    <source>
        <dbReference type="Proteomes" id="UP000298138"/>
    </source>
</evidence>
<evidence type="ECO:0000256" key="2">
    <source>
        <dbReference type="ARBA" id="ARBA00023136"/>
    </source>
</evidence>
<evidence type="ECO:0000256" key="1">
    <source>
        <dbReference type="ARBA" id="ARBA00022593"/>
    </source>
</evidence>
<proteinExistence type="predicted"/>
<dbReference type="InParanoid" id="A0A4S2MMI8"/>
<dbReference type="GO" id="GO:0016559">
    <property type="term" value="P:peroxisome fission"/>
    <property type="evidence" value="ECO:0007669"/>
    <property type="project" value="InterPro"/>
</dbReference>
<dbReference type="InterPro" id="IPR008733">
    <property type="entry name" value="PEX11"/>
</dbReference>
<dbReference type="AlphaFoldDB" id="A0A4S2MMI8"/>
<keyword evidence="2" id="KW-0472">Membrane</keyword>
<protein>
    <submittedName>
        <fullName evidence="5">Peroxisomal biogenesis factor 11</fullName>
    </submittedName>
</protein>
<name>A0A4S2MMI8_9PEZI</name>
<reference evidence="5 6" key="1">
    <citation type="submission" date="2019-04" db="EMBL/GenBank/DDBJ databases">
        <title>Comparative genomics and transcriptomics to analyze fruiting body development in filamentous ascomycetes.</title>
        <authorList>
            <consortium name="DOE Joint Genome Institute"/>
            <person name="Lutkenhaus R."/>
            <person name="Traeger S."/>
            <person name="Breuer J."/>
            <person name="Kuo A."/>
            <person name="Lipzen A."/>
            <person name="Pangilinan J."/>
            <person name="Dilworth D."/>
            <person name="Sandor L."/>
            <person name="Poggeler S."/>
            <person name="Barry K."/>
            <person name="Grigoriev I.V."/>
            <person name="Nowrousian M."/>
        </authorList>
    </citation>
    <scope>NUCLEOTIDE SEQUENCE [LARGE SCALE GENOMIC DNA]</scope>
    <source>
        <strain evidence="5 6">CBS 389.68</strain>
    </source>
</reference>
<keyword evidence="3" id="KW-0576">Peroxisome</keyword>
<comment type="subcellular location">
    <subcellularLocation>
        <location evidence="4">Peroxisome membrane</location>
    </subcellularLocation>
</comment>
<dbReference type="STRING" id="341454.A0A4S2MMI8"/>
<dbReference type="OrthoDB" id="411017at2759"/>
<keyword evidence="6" id="KW-1185">Reference proteome</keyword>